<dbReference type="EMBL" id="RQJO01000011">
    <property type="protein sequence ID" value="RRA99902.1"/>
    <property type="molecule type" value="Genomic_DNA"/>
</dbReference>
<evidence type="ECO:0000313" key="1">
    <source>
        <dbReference type="EMBL" id="RRA99902.1"/>
    </source>
</evidence>
<organism evidence="1 2">
    <name type="scientific">Larkinella rosea</name>
    <dbReference type="NCBI Taxonomy" id="2025312"/>
    <lineage>
        <taxon>Bacteria</taxon>
        <taxon>Pseudomonadati</taxon>
        <taxon>Bacteroidota</taxon>
        <taxon>Cytophagia</taxon>
        <taxon>Cytophagales</taxon>
        <taxon>Spirosomataceae</taxon>
        <taxon>Larkinella</taxon>
    </lineage>
</organism>
<protein>
    <submittedName>
        <fullName evidence="1">Uncharacterized protein</fullName>
    </submittedName>
</protein>
<evidence type="ECO:0000313" key="2">
    <source>
        <dbReference type="Proteomes" id="UP000271925"/>
    </source>
</evidence>
<dbReference type="Proteomes" id="UP000271925">
    <property type="component" value="Unassembled WGS sequence"/>
</dbReference>
<comment type="caution">
    <text evidence="1">The sequence shown here is derived from an EMBL/GenBank/DDBJ whole genome shotgun (WGS) entry which is preliminary data.</text>
</comment>
<sequence>MSASIGKSSPYRWLFDALRNKEFEFGISTDILAEYEEHLATYYSLNLAQNVTEGLLNSRNAILVSPSFF</sequence>
<keyword evidence="2" id="KW-1185">Reference proteome</keyword>
<name>A0A3P1BGF4_9BACT</name>
<accession>A0A3P1BGF4</accession>
<gene>
    <name evidence="1" type="ORF">EHT25_25045</name>
</gene>
<proteinExistence type="predicted"/>
<dbReference type="AlphaFoldDB" id="A0A3P1BGF4"/>
<reference evidence="1 2" key="1">
    <citation type="submission" date="2018-11" db="EMBL/GenBank/DDBJ databases">
        <authorList>
            <person name="Zhou Z."/>
            <person name="Wang G."/>
        </authorList>
    </citation>
    <scope>NUCLEOTIDE SEQUENCE [LARGE SCALE GENOMIC DNA]</scope>
    <source>
        <strain evidence="1 2">KCTC52004</strain>
    </source>
</reference>